<dbReference type="EMBL" id="BAAAKJ010000159">
    <property type="protein sequence ID" value="GAA1395263.1"/>
    <property type="molecule type" value="Genomic_DNA"/>
</dbReference>
<sequence>MTDHQAGGTTTVVTAEEIESVLITSAGAAPDVFDGSRHVPLEELGLDSLAVLELEAVIADRYGLKVPDGAVALSVDEIVAELQAAGAVG</sequence>
<dbReference type="InterPro" id="IPR009081">
    <property type="entry name" value="PP-bd_ACP"/>
</dbReference>
<keyword evidence="3" id="KW-1185">Reference proteome</keyword>
<comment type="caution">
    <text evidence="2">The sequence shown here is derived from an EMBL/GenBank/DDBJ whole genome shotgun (WGS) entry which is preliminary data.</text>
</comment>
<proteinExistence type="predicted"/>
<evidence type="ECO:0000259" key="1">
    <source>
        <dbReference type="Pfam" id="PF00550"/>
    </source>
</evidence>
<organism evidence="2 3">
    <name type="scientific">Kitasatospora putterlickiae</name>
    <dbReference type="NCBI Taxonomy" id="221725"/>
    <lineage>
        <taxon>Bacteria</taxon>
        <taxon>Bacillati</taxon>
        <taxon>Actinomycetota</taxon>
        <taxon>Actinomycetes</taxon>
        <taxon>Kitasatosporales</taxon>
        <taxon>Streptomycetaceae</taxon>
        <taxon>Kitasatospora</taxon>
    </lineage>
</organism>
<gene>
    <name evidence="2" type="ORF">GCM10009639_30200</name>
</gene>
<feature type="domain" description="Carrier" evidence="1">
    <location>
        <begin position="36"/>
        <end position="71"/>
    </location>
</feature>
<evidence type="ECO:0000313" key="3">
    <source>
        <dbReference type="Proteomes" id="UP001499863"/>
    </source>
</evidence>
<dbReference type="SUPFAM" id="SSF47336">
    <property type="entry name" value="ACP-like"/>
    <property type="match status" value="1"/>
</dbReference>
<accession>A0ABN1Y1E2</accession>
<dbReference type="RefSeq" id="WP_344334905.1">
    <property type="nucleotide sequence ID" value="NZ_BAAAKJ010000159.1"/>
</dbReference>
<reference evidence="2 3" key="1">
    <citation type="journal article" date="2019" name="Int. J. Syst. Evol. Microbiol.">
        <title>The Global Catalogue of Microorganisms (GCM) 10K type strain sequencing project: providing services to taxonomists for standard genome sequencing and annotation.</title>
        <authorList>
            <consortium name="The Broad Institute Genomics Platform"/>
            <consortium name="The Broad Institute Genome Sequencing Center for Infectious Disease"/>
            <person name="Wu L."/>
            <person name="Ma J."/>
        </authorList>
    </citation>
    <scope>NUCLEOTIDE SEQUENCE [LARGE SCALE GENOMIC DNA]</scope>
    <source>
        <strain evidence="2 3">JCM 12393</strain>
    </source>
</reference>
<protein>
    <recommendedName>
        <fullName evidence="1">Carrier domain-containing protein</fullName>
    </recommendedName>
</protein>
<name>A0ABN1Y1E2_9ACTN</name>
<dbReference type="Pfam" id="PF00550">
    <property type="entry name" value="PP-binding"/>
    <property type="match status" value="1"/>
</dbReference>
<evidence type="ECO:0000313" key="2">
    <source>
        <dbReference type="EMBL" id="GAA1395263.1"/>
    </source>
</evidence>
<dbReference type="Gene3D" id="1.10.1200.10">
    <property type="entry name" value="ACP-like"/>
    <property type="match status" value="1"/>
</dbReference>
<dbReference type="InterPro" id="IPR036736">
    <property type="entry name" value="ACP-like_sf"/>
</dbReference>
<dbReference type="Proteomes" id="UP001499863">
    <property type="component" value="Unassembled WGS sequence"/>
</dbReference>